<dbReference type="InterPro" id="IPR004827">
    <property type="entry name" value="bZIP"/>
</dbReference>
<dbReference type="EMBL" id="JACGWM010000001">
    <property type="protein sequence ID" value="KAL0397327.1"/>
    <property type="molecule type" value="Genomic_DNA"/>
</dbReference>
<accession>A0AAW2SYP9</accession>
<dbReference type="Pfam" id="PF00170">
    <property type="entry name" value="bZIP_1"/>
    <property type="match status" value="1"/>
</dbReference>
<comment type="subcellular location">
    <subcellularLocation>
        <location evidence="1">Nucleus</location>
    </subcellularLocation>
</comment>
<dbReference type="FunFam" id="1.20.5.170:FF:000020">
    <property type="entry name" value="BZIP transcription factor"/>
    <property type="match status" value="1"/>
</dbReference>
<dbReference type="AlphaFoldDB" id="A0AAW2SYP9"/>
<evidence type="ECO:0000256" key="1">
    <source>
        <dbReference type="ARBA" id="ARBA00004123"/>
    </source>
</evidence>
<reference evidence="9" key="1">
    <citation type="submission" date="2020-06" db="EMBL/GenBank/DDBJ databases">
        <authorList>
            <person name="Li T."/>
            <person name="Hu X."/>
            <person name="Zhang T."/>
            <person name="Song X."/>
            <person name="Zhang H."/>
            <person name="Dai N."/>
            <person name="Sheng W."/>
            <person name="Hou X."/>
            <person name="Wei L."/>
        </authorList>
    </citation>
    <scope>NUCLEOTIDE SEQUENCE</scope>
    <source>
        <strain evidence="9">KEN8</strain>
        <tissue evidence="9">Leaf</tissue>
    </source>
</reference>
<keyword evidence="6" id="KW-0539">Nucleus</keyword>
<evidence type="ECO:0000259" key="8">
    <source>
        <dbReference type="PROSITE" id="PS50217"/>
    </source>
</evidence>
<proteinExistence type="inferred from homology"/>
<comment type="caution">
    <text evidence="9">The sequence shown here is derived from an EMBL/GenBank/DDBJ whole genome shotgun (WGS) entry which is preliminary data.</text>
</comment>
<evidence type="ECO:0000256" key="2">
    <source>
        <dbReference type="ARBA" id="ARBA00007163"/>
    </source>
</evidence>
<evidence type="ECO:0000313" key="9">
    <source>
        <dbReference type="EMBL" id="KAL0397327.1"/>
    </source>
</evidence>
<evidence type="ECO:0000256" key="3">
    <source>
        <dbReference type="ARBA" id="ARBA00023015"/>
    </source>
</evidence>
<dbReference type="Gene3D" id="1.20.5.170">
    <property type="match status" value="1"/>
</dbReference>
<protein>
    <submittedName>
        <fullName evidence="9">Light-inducible protein CP</fullName>
    </submittedName>
</protein>
<dbReference type="GO" id="GO:0005634">
    <property type="term" value="C:nucleus"/>
    <property type="evidence" value="ECO:0007669"/>
    <property type="project" value="UniProtKB-SubCell"/>
</dbReference>
<evidence type="ECO:0000256" key="6">
    <source>
        <dbReference type="ARBA" id="ARBA00023242"/>
    </source>
</evidence>
<dbReference type="GO" id="GO:0003677">
    <property type="term" value="F:DNA binding"/>
    <property type="evidence" value="ECO:0007669"/>
    <property type="project" value="UniProtKB-KW"/>
</dbReference>
<dbReference type="InterPro" id="IPR020983">
    <property type="entry name" value="Basic_leucine-zipper_C"/>
</dbReference>
<dbReference type="InterPro" id="IPR046347">
    <property type="entry name" value="bZIP_sf"/>
</dbReference>
<sequence length="509" mass="55956">MDRMFQVDEIPDQLWSPHSPIRLSLEEEEADYPSSSAITTSAASKMMRMNRSSSEWAFQRFLQETAEPDRTTTTLQLPSSSMHLPQKDELVEIKGNHQYSLVGANSNQQQREEAAEAAAGPPPDIPIDSKEYQTYLKSRLQLACAAVALTWASNDKVQESAATLSRASNPSQLESQINHKASGQDSSKLQAIDVGEPVSVSPLPAVLKKAAVQVKSVTSGSSVEQSDDDEAEGENEATQNMDATDAKRMRRMLSNRESARRSRRRKQAHLTELEAQGTQLKVENSSLLKRLTDITHKYNEAAVDNRVLKADVETLRAKVKMAEETVKRVTGLNPLFQAMSEISTMGMASFVNSPDTSADAAVPVQDDLKQDYHHTPSNSHTSMGNHTIQNGMMNIAPGENVQSNATAAVGSNENGKDCFHAESCQLGTSAEAHPCFLRENKSMERFMESIKMGSISPKCLRSNSLRLTVSYSGMLHALNQREGSFNNASLPYQVSNMYDDSAMGLIFSF</sequence>
<dbReference type="PROSITE" id="PS00036">
    <property type="entry name" value="BZIP_BASIC"/>
    <property type="match status" value="1"/>
</dbReference>
<keyword evidence="3" id="KW-0805">Transcription regulation</keyword>
<dbReference type="SUPFAM" id="SSF57959">
    <property type="entry name" value="Leucine zipper domain"/>
    <property type="match status" value="1"/>
</dbReference>
<evidence type="ECO:0000256" key="7">
    <source>
        <dbReference type="SAM" id="MobiDB-lite"/>
    </source>
</evidence>
<gene>
    <name evidence="9" type="ORF">Scaly_0181100</name>
</gene>
<dbReference type="Pfam" id="PF12498">
    <property type="entry name" value="bZIP_C"/>
    <property type="match status" value="1"/>
</dbReference>
<dbReference type="PANTHER" id="PTHR46408">
    <property type="entry name" value="BASIC LEUCINE ZIPPER 63"/>
    <property type="match status" value="1"/>
</dbReference>
<keyword evidence="5" id="KW-0804">Transcription</keyword>
<dbReference type="SMART" id="SM00338">
    <property type="entry name" value="BRLZ"/>
    <property type="match status" value="1"/>
</dbReference>
<evidence type="ECO:0000256" key="5">
    <source>
        <dbReference type="ARBA" id="ARBA00023163"/>
    </source>
</evidence>
<dbReference type="GO" id="GO:0046983">
    <property type="term" value="F:protein dimerization activity"/>
    <property type="evidence" value="ECO:0007669"/>
    <property type="project" value="UniProtKB-ARBA"/>
</dbReference>
<organism evidence="9">
    <name type="scientific">Sesamum calycinum</name>
    <dbReference type="NCBI Taxonomy" id="2727403"/>
    <lineage>
        <taxon>Eukaryota</taxon>
        <taxon>Viridiplantae</taxon>
        <taxon>Streptophyta</taxon>
        <taxon>Embryophyta</taxon>
        <taxon>Tracheophyta</taxon>
        <taxon>Spermatophyta</taxon>
        <taxon>Magnoliopsida</taxon>
        <taxon>eudicotyledons</taxon>
        <taxon>Gunneridae</taxon>
        <taxon>Pentapetalae</taxon>
        <taxon>asterids</taxon>
        <taxon>lamiids</taxon>
        <taxon>Lamiales</taxon>
        <taxon>Pedaliaceae</taxon>
        <taxon>Sesamum</taxon>
    </lineage>
</organism>
<dbReference type="PANTHER" id="PTHR46408:SF10">
    <property type="entry name" value="BASIC LEUCINE ZIPPER 63"/>
    <property type="match status" value="1"/>
</dbReference>
<evidence type="ECO:0000256" key="4">
    <source>
        <dbReference type="ARBA" id="ARBA00023125"/>
    </source>
</evidence>
<reference evidence="9" key="2">
    <citation type="journal article" date="2024" name="Plant">
        <title>Genomic evolution and insights into agronomic trait innovations of Sesamum species.</title>
        <authorList>
            <person name="Miao H."/>
            <person name="Wang L."/>
            <person name="Qu L."/>
            <person name="Liu H."/>
            <person name="Sun Y."/>
            <person name="Le M."/>
            <person name="Wang Q."/>
            <person name="Wei S."/>
            <person name="Zheng Y."/>
            <person name="Lin W."/>
            <person name="Duan Y."/>
            <person name="Cao H."/>
            <person name="Xiong S."/>
            <person name="Wang X."/>
            <person name="Wei L."/>
            <person name="Li C."/>
            <person name="Ma Q."/>
            <person name="Ju M."/>
            <person name="Zhao R."/>
            <person name="Li G."/>
            <person name="Mu C."/>
            <person name="Tian Q."/>
            <person name="Mei H."/>
            <person name="Zhang T."/>
            <person name="Gao T."/>
            <person name="Zhang H."/>
        </authorList>
    </citation>
    <scope>NUCLEOTIDE SEQUENCE</scope>
    <source>
        <strain evidence="9">KEN8</strain>
    </source>
</reference>
<feature type="region of interest" description="Disordered" evidence="7">
    <location>
        <begin position="216"/>
        <end position="247"/>
    </location>
</feature>
<feature type="region of interest" description="Disordered" evidence="7">
    <location>
        <begin position="162"/>
        <end position="187"/>
    </location>
</feature>
<dbReference type="PROSITE" id="PS50217">
    <property type="entry name" value="BZIP"/>
    <property type="match status" value="1"/>
</dbReference>
<name>A0AAW2SYP9_9LAMI</name>
<feature type="domain" description="BZIP" evidence="8">
    <location>
        <begin position="245"/>
        <end position="300"/>
    </location>
</feature>
<comment type="similarity">
    <text evidence="2">Belongs to the bZIP family.</text>
</comment>
<keyword evidence="4" id="KW-0238">DNA-binding</keyword>
<dbReference type="GO" id="GO:0003700">
    <property type="term" value="F:DNA-binding transcription factor activity"/>
    <property type="evidence" value="ECO:0007669"/>
    <property type="project" value="InterPro"/>
</dbReference>
<feature type="compositionally biased region" description="Acidic residues" evidence="7">
    <location>
        <begin position="225"/>
        <end position="235"/>
    </location>
</feature>
<feature type="region of interest" description="Disordered" evidence="7">
    <location>
        <begin position="105"/>
        <end position="126"/>
    </location>
</feature>